<keyword evidence="3" id="KW-1185">Reference proteome</keyword>
<evidence type="ECO:0000313" key="2">
    <source>
        <dbReference type="EMBL" id="GAA2486854.1"/>
    </source>
</evidence>
<sequence>MRRTRRTIEEHAMNIPPHAARLAGTWAVSSTRPAAEPVAAPPRRRARDRSSRTAIARVLHPLSRPIPLSRNDSQSPAGTQPARHA</sequence>
<evidence type="ECO:0000313" key="3">
    <source>
        <dbReference type="Proteomes" id="UP001500730"/>
    </source>
</evidence>
<dbReference type="Proteomes" id="UP001500730">
    <property type="component" value="Unassembled WGS sequence"/>
</dbReference>
<evidence type="ECO:0000256" key="1">
    <source>
        <dbReference type="SAM" id="MobiDB-lite"/>
    </source>
</evidence>
<comment type="caution">
    <text evidence="2">The sequence shown here is derived from an EMBL/GenBank/DDBJ whole genome shotgun (WGS) entry which is preliminary data.</text>
</comment>
<protein>
    <submittedName>
        <fullName evidence="2">Uncharacterized protein</fullName>
    </submittedName>
</protein>
<organism evidence="2 3">
    <name type="scientific">Terrabacter carboxydivorans</name>
    <dbReference type="NCBI Taxonomy" id="619730"/>
    <lineage>
        <taxon>Bacteria</taxon>
        <taxon>Bacillati</taxon>
        <taxon>Actinomycetota</taxon>
        <taxon>Actinomycetes</taxon>
        <taxon>Micrococcales</taxon>
        <taxon>Intrasporangiaceae</taxon>
        <taxon>Terrabacter</taxon>
    </lineage>
</organism>
<dbReference type="EMBL" id="BAAARE010000010">
    <property type="protein sequence ID" value="GAA2486854.1"/>
    <property type="molecule type" value="Genomic_DNA"/>
</dbReference>
<feature type="region of interest" description="Disordered" evidence="1">
    <location>
        <begin position="32"/>
        <end position="85"/>
    </location>
</feature>
<accession>A0ABN3LPS4</accession>
<proteinExistence type="predicted"/>
<reference evidence="2 3" key="1">
    <citation type="journal article" date="2019" name="Int. J. Syst. Evol. Microbiol.">
        <title>The Global Catalogue of Microorganisms (GCM) 10K type strain sequencing project: providing services to taxonomists for standard genome sequencing and annotation.</title>
        <authorList>
            <consortium name="The Broad Institute Genomics Platform"/>
            <consortium name="The Broad Institute Genome Sequencing Center for Infectious Disease"/>
            <person name="Wu L."/>
            <person name="Ma J."/>
        </authorList>
    </citation>
    <scope>NUCLEOTIDE SEQUENCE [LARGE SCALE GENOMIC DNA]</scope>
    <source>
        <strain evidence="2 3">JCM 16259</strain>
    </source>
</reference>
<gene>
    <name evidence="2" type="ORF">GCM10009858_26010</name>
</gene>
<name>A0ABN3LPS4_9MICO</name>